<organism evidence="2 3">
    <name type="scientific">Inquilinus ginsengisoli</name>
    <dbReference type="NCBI Taxonomy" id="363840"/>
    <lineage>
        <taxon>Bacteria</taxon>
        <taxon>Pseudomonadati</taxon>
        <taxon>Pseudomonadota</taxon>
        <taxon>Alphaproteobacteria</taxon>
        <taxon>Rhodospirillales</taxon>
        <taxon>Rhodospirillaceae</taxon>
        <taxon>Inquilinus</taxon>
    </lineage>
</organism>
<protein>
    <recommendedName>
        <fullName evidence="4">Argininosuccinate lyase</fullName>
    </recommendedName>
</protein>
<feature type="chain" id="PRO_5046667106" description="Argininosuccinate lyase" evidence="1">
    <location>
        <begin position="27"/>
        <end position="112"/>
    </location>
</feature>
<name>A0ABU1JL33_9PROT</name>
<evidence type="ECO:0008006" key="4">
    <source>
        <dbReference type="Google" id="ProtNLM"/>
    </source>
</evidence>
<dbReference type="EMBL" id="JAVDPW010000002">
    <property type="protein sequence ID" value="MDR6288734.1"/>
    <property type="molecule type" value="Genomic_DNA"/>
</dbReference>
<sequence>MRNFGKYLIALAATCGLAAITGPAMADDLEFTLTNATSVSATEFYVSPANVDDWESNLLDGKYLPAGNEVTVTIGDGRRTCTYDLKTVFEDGRTAQNDGVDLCQTGKYTVHE</sequence>
<gene>
    <name evidence="2" type="ORF">E9232_001241</name>
</gene>
<evidence type="ECO:0000313" key="2">
    <source>
        <dbReference type="EMBL" id="MDR6288734.1"/>
    </source>
</evidence>
<comment type="caution">
    <text evidence="2">The sequence shown here is derived from an EMBL/GenBank/DDBJ whole genome shotgun (WGS) entry which is preliminary data.</text>
</comment>
<feature type="signal peptide" evidence="1">
    <location>
        <begin position="1"/>
        <end position="26"/>
    </location>
</feature>
<proteinExistence type="predicted"/>
<dbReference type="RefSeq" id="WP_309792756.1">
    <property type="nucleotide sequence ID" value="NZ_JAVDPW010000002.1"/>
</dbReference>
<keyword evidence="3" id="KW-1185">Reference proteome</keyword>
<evidence type="ECO:0000256" key="1">
    <source>
        <dbReference type="SAM" id="SignalP"/>
    </source>
</evidence>
<dbReference type="Proteomes" id="UP001262410">
    <property type="component" value="Unassembled WGS sequence"/>
</dbReference>
<evidence type="ECO:0000313" key="3">
    <source>
        <dbReference type="Proteomes" id="UP001262410"/>
    </source>
</evidence>
<accession>A0ABU1JL33</accession>
<keyword evidence="1" id="KW-0732">Signal</keyword>
<reference evidence="2 3" key="1">
    <citation type="submission" date="2023-07" db="EMBL/GenBank/DDBJ databases">
        <title>Sorghum-associated microbial communities from plants grown in Nebraska, USA.</title>
        <authorList>
            <person name="Schachtman D."/>
        </authorList>
    </citation>
    <scope>NUCLEOTIDE SEQUENCE [LARGE SCALE GENOMIC DNA]</scope>
    <source>
        <strain evidence="2 3">584</strain>
    </source>
</reference>